<dbReference type="Pfam" id="PF01844">
    <property type="entry name" value="HNH"/>
    <property type="match status" value="1"/>
</dbReference>
<feature type="domain" description="HNH nuclease" evidence="1">
    <location>
        <begin position="245"/>
        <end position="307"/>
    </location>
</feature>
<keyword evidence="2" id="KW-0378">Hydrolase</keyword>
<dbReference type="Gene3D" id="1.10.30.50">
    <property type="match status" value="1"/>
</dbReference>
<dbReference type="EMBL" id="CP108036">
    <property type="protein sequence ID" value="WUN81631.1"/>
    <property type="molecule type" value="Genomic_DNA"/>
</dbReference>
<reference evidence="2" key="1">
    <citation type="submission" date="2022-10" db="EMBL/GenBank/DDBJ databases">
        <title>The complete genomes of actinobacterial strains from the NBC collection.</title>
        <authorList>
            <person name="Joergensen T.S."/>
            <person name="Alvarez Arevalo M."/>
            <person name="Sterndorff E.B."/>
            <person name="Faurdal D."/>
            <person name="Vuksanovic O."/>
            <person name="Mourched A.-S."/>
            <person name="Charusanti P."/>
            <person name="Shaw S."/>
            <person name="Blin K."/>
            <person name="Weber T."/>
        </authorList>
    </citation>
    <scope>NUCLEOTIDE SEQUENCE</scope>
    <source>
        <strain evidence="2">NBC_00303</strain>
    </source>
</reference>
<keyword evidence="2" id="KW-0255">Endonuclease</keyword>
<gene>
    <name evidence="2" type="ORF">OHA91_25895</name>
</gene>
<protein>
    <submittedName>
        <fullName evidence="2">HNH endonuclease</fullName>
    </submittedName>
</protein>
<proteinExistence type="predicted"/>
<evidence type="ECO:0000313" key="2">
    <source>
        <dbReference type="EMBL" id="WUN81631.1"/>
    </source>
</evidence>
<dbReference type="Pfam" id="PF26345">
    <property type="entry name" value="ScoMcrA_N"/>
    <property type="match status" value="1"/>
</dbReference>
<sequence length="353" mass="39188">MHKGAITQGSVLKAIAEYDQLGREEFLAKYGFGEARSYVVVHDGREYDSKAIAGVAHQWGQGRALRSDEFSGGKEHAAAWLKRAGFQVKAVKNPDWARDEIILACQLVRENGWKGLDAQDARVVELSGLLQLLPIHHEAERNEKFRNPNGVARKTFDIATRHPEYQGKPTNGGALDVAVLMDFLDRPDEMAGVARLIRQGIAAGELQTLAPTEGEEVDDFSAPEGRLLMRRHQARERNKSLRKKKIASVIHGGGRLACEACGFDFEEVYGDRGAGYIECHHVVPLHEAGEGRTKLSDLALICANCHRMIHRRAPWPTPGELRASIERKYAADRRAAEVIARPRSAVDEQILKP</sequence>
<dbReference type="Proteomes" id="UP001432312">
    <property type="component" value="Chromosome"/>
</dbReference>
<dbReference type="InterPro" id="IPR003615">
    <property type="entry name" value="HNH_nuc"/>
</dbReference>
<dbReference type="InterPro" id="IPR002711">
    <property type="entry name" value="HNH"/>
</dbReference>
<accession>A0ABZ1QG26</accession>
<dbReference type="SMART" id="SM00507">
    <property type="entry name" value="HNHc"/>
    <property type="match status" value="1"/>
</dbReference>
<dbReference type="GeneID" id="95499545"/>
<keyword evidence="3" id="KW-1185">Reference proteome</keyword>
<keyword evidence="2" id="KW-0540">Nuclease</keyword>
<organism evidence="2 3">
    <name type="scientific">Streptomyces erythrochromogenes</name>
    <dbReference type="NCBI Taxonomy" id="285574"/>
    <lineage>
        <taxon>Bacteria</taxon>
        <taxon>Bacillati</taxon>
        <taxon>Actinomycetota</taxon>
        <taxon>Actinomycetes</taxon>
        <taxon>Kitasatosporales</taxon>
        <taxon>Streptomycetaceae</taxon>
        <taxon>Streptomyces</taxon>
    </lineage>
</organism>
<evidence type="ECO:0000313" key="3">
    <source>
        <dbReference type="Proteomes" id="UP001432312"/>
    </source>
</evidence>
<dbReference type="InterPro" id="IPR058807">
    <property type="entry name" value="ScoMcrA_N"/>
</dbReference>
<dbReference type="GO" id="GO:0004519">
    <property type="term" value="F:endonuclease activity"/>
    <property type="evidence" value="ECO:0007669"/>
    <property type="project" value="UniProtKB-KW"/>
</dbReference>
<dbReference type="RefSeq" id="WP_266501562.1">
    <property type="nucleotide sequence ID" value="NZ_CP108036.1"/>
</dbReference>
<name>A0ABZ1QG26_9ACTN</name>
<evidence type="ECO:0000259" key="1">
    <source>
        <dbReference type="SMART" id="SM00507"/>
    </source>
</evidence>